<dbReference type="InterPro" id="IPR045508">
    <property type="entry name" value="DUF6482"/>
</dbReference>
<sequence>MTLAELVSRANAGQVHALEVLSLQGGRYMLRAQLADGCQTVQDRRGKRYCLRSISEVRALLGQCPVLQALPCALVQYVAHDEACAARSGPVEPLRLPLRVAAAPGS</sequence>
<dbReference type="Proteomes" id="UP000242313">
    <property type="component" value="Unassembled WGS sequence"/>
</dbReference>
<dbReference type="RefSeq" id="WP_096003832.1">
    <property type="nucleotide sequence ID" value="NZ_NTMR01000005.1"/>
</dbReference>
<protein>
    <submittedName>
        <fullName evidence="1">Metal ABC transporter ATPase</fullName>
    </submittedName>
</protein>
<organism evidence="1 2">
    <name type="scientific">Pseudomonas abyssi</name>
    <dbReference type="NCBI Taxonomy" id="170540"/>
    <lineage>
        <taxon>Bacteria</taxon>
        <taxon>Pseudomonadati</taxon>
        <taxon>Pseudomonadota</taxon>
        <taxon>Gammaproteobacteria</taxon>
        <taxon>Pseudomonadales</taxon>
        <taxon>Pseudomonadaceae</taxon>
        <taxon>Pseudomonas</taxon>
    </lineage>
</organism>
<name>A0A2A3MKU7_9PSED</name>
<proteinExistence type="predicted"/>
<comment type="caution">
    <text evidence="1">The sequence shown here is derived from an EMBL/GenBank/DDBJ whole genome shotgun (WGS) entry which is preliminary data.</text>
</comment>
<reference evidence="1 2" key="1">
    <citation type="submission" date="2017-09" db="EMBL/GenBank/DDBJ databases">
        <title>Pseudomonas abyssi sp. nov. isolated from Abyssopelagic Water.</title>
        <authorList>
            <person name="Wei Y."/>
        </authorList>
    </citation>
    <scope>NUCLEOTIDE SEQUENCE [LARGE SCALE GENOMIC DNA]</scope>
    <source>
        <strain evidence="1 2">MT5</strain>
    </source>
</reference>
<evidence type="ECO:0000313" key="1">
    <source>
        <dbReference type="EMBL" id="PBK05164.1"/>
    </source>
</evidence>
<keyword evidence="2" id="KW-1185">Reference proteome</keyword>
<dbReference type="Pfam" id="PF20090">
    <property type="entry name" value="DUF6482"/>
    <property type="match status" value="1"/>
</dbReference>
<dbReference type="AlphaFoldDB" id="A0A2A3MKU7"/>
<accession>A0A2A3MKU7</accession>
<gene>
    <name evidence="1" type="ORF">CNQ84_05080</name>
</gene>
<dbReference type="EMBL" id="NTMR01000005">
    <property type="protein sequence ID" value="PBK05164.1"/>
    <property type="molecule type" value="Genomic_DNA"/>
</dbReference>
<evidence type="ECO:0000313" key="2">
    <source>
        <dbReference type="Proteomes" id="UP000242313"/>
    </source>
</evidence>